<gene>
    <name evidence="2" type="ORF">PCMG_00300</name>
    <name evidence="1" type="ORF">PSSM2_300</name>
</gene>
<evidence type="ECO:0000313" key="2">
    <source>
        <dbReference type="EMBL" id="ACY76176.1"/>
    </source>
</evidence>
<reference evidence="1 3" key="1">
    <citation type="journal article" date="2005" name="PLoS Biol.">
        <title>Three Prochlorococcus cyanophage genomes: signature features and ecological interpretations.</title>
        <authorList>
            <person name="Sullivan M.B."/>
            <person name="Coleman M.L."/>
            <person name="Weigele P."/>
            <person name="Rohwer F."/>
            <person name="Chisholm S.W."/>
        </authorList>
    </citation>
    <scope>NUCLEOTIDE SEQUENCE</scope>
</reference>
<organism evidence="1 3">
    <name type="scientific">Prochlorococcus phage P-SSM2</name>
    <dbReference type="NCBI Taxonomy" id="268746"/>
    <lineage>
        <taxon>Viruses</taxon>
        <taxon>Duplodnaviria</taxon>
        <taxon>Heunggongvirae</taxon>
        <taxon>Uroviricota</taxon>
        <taxon>Caudoviricetes</taxon>
        <taxon>Pantevenvirales</taxon>
        <taxon>Kyanoviridae</taxon>
        <taxon>Salacisavirus</taxon>
        <taxon>Salacisavirus pssm2</taxon>
    </lineage>
</organism>
<protein>
    <submittedName>
        <fullName evidence="1">Uncharacterized protein</fullName>
    </submittedName>
</protein>
<dbReference type="GeneID" id="3294418"/>
<organismHost>
    <name type="scientific">Prochlorococcus</name>
    <dbReference type="NCBI Taxonomy" id="1218"/>
</organismHost>
<proteinExistence type="predicted"/>
<keyword evidence="3" id="KW-1185">Reference proteome</keyword>
<name>Q58M55_BPPRM</name>
<dbReference type="KEGG" id="vg:3294418"/>
<dbReference type="Proteomes" id="UP000013923">
    <property type="component" value="Genome"/>
</dbReference>
<dbReference type="EMBL" id="GU071092">
    <property type="protein sequence ID" value="ACY76176.1"/>
    <property type="molecule type" value="Genomic_DNA"/>
</dbReference>
<sequence length="119" mass="13593">MLSGSSGGGGGGLQFGQQDNFTVHALRRDDDGMLRYTKVKTSDPDVVDVSHRLDGTAYPEFLEGLDYVDETTEEKTYKNNDFDKYQQFRFDFRRTSYYIDDDGYLTVSFSDYDYTAGPK</sequence>
<dbReference type="Proteomes" id="UP000000991">
    <property type="component" value="Segment"/>
</dbReference>
<reference evidence="1 3" key="3">
    <citation type="journal article" date="2010" name="Environ. Microbiol.">
        <title>Genomic analysis of oceanic cyanobacterial myoviruses compared with T4-like myoviruses from diverse hosts and environments.</title>
        <authorList>
            <person name="Sullivan M.B."/>
            <person name="Huang K.H."/>
            <person name="Ignacio-Espinoza J.C."/>
            <person name="Berlin A.M."/>
            <person name="Kelly L."/>
            <person name="Weigele P.R."/>
            <person name="DeFrancesco A.S."/>
            <person name="Kern S.E."/>
            <person name="Thompson L.R."/>
            <person name="Young S."/>
            <person name="Yandava C."/>
            <person name="Fu R."/>
            <person name="Krastins B."/>
            <person name="Chase M."/>
            <person name="Sarracino D."/>
            <person name="Osburne M.S."/>
            <person name="Henn M.R."/>
            <person name="Chisholm S.W."/>
        </authorList>
    </citation>
    <scope>NUCLEOTIDE SEQUENCE [LARGE SCALE GENOMIC DNA]</scope>
</reference>
<dbReference type="RefSeq" id="YP_214531.1">
    <property type="nucleotide sequence ID" value="NC_006883.2"/>
</dbReference>
<evidence type="ECO:0000313" key="1">
    <source>
        <dbReference type="EMBL" id="AAX44677.1"/>
    </source>
</evidence>
<accession>Q58M55</accession>
<reference evidence="2 4" key="2">
    <citation type="submission" date="2009-10" db="EMBL/GenBank/DDBJ databases">
        <title>The Genome Sequence of Prochlorococcus phage P-SSM2.</title>
        <authorList>
            <consortium name="The Broad Institute Genome Sequencing Platform"/>
            <person name="Henn M.R."/>
            <person name="Sullivan M.S."/>
            <person name="Osburne M.S."/>
            <person name="Levin J."/>
            <person name="Malboeuf C."/>
            <person name="Casali M."/>
            <person name="Russ C."/>
            <person name="Lennon N."/>
            <person name="Chapman S.B."/>
            <person name="Erlich R."/>
            <person name="Young S.K."/>
            <person name="Koehrsen M."/>
            <person name="Yandava C."/>
            <person name="Zeng Q."/>
            <person name="Alvarado L."/>
            <person name="Anderson S."/>
            <person name="Berlin A."/>
            <person name="Borenstein D."/>
            <person name="Chen Z."/>
            <person name="Engels R."/>
            <person name="Freedman E."/>
            <person name="Gellesch M."/>
            <person name="Goldberg J."/>
            <person name="Green L."/>
            <person name="Griggs A."/>
            <person name="Gujja S."/>
            <person name="Heilman E.R."/>
            <person name="Heiman D."/>
            <person name="Hepburn T."/>
            <person name="Howarth C."/>
            <person name="Jen D."/>
            <person name="Larson L."/>
            <person name="Lewis B."/>
            <person name="Mehta T."/>
            <person name="Park D."/>
            <person name="Pearson M."/>
            <person name="Richards J."/>
            <person name="Rizzolo K."/>
            <person name="Roberts A."/>
            <person name="Ryan E."/>
            <person name="Saif S."/>
            <person name="Shea T."/>
            <person name="Shenoy N."/>
            <person name="Sisk P."/>
            <person name="Stolte C."/>
            <person name="Sykes S."/>
            <person name="Walk T."/>
            <person name="White J."/>
            <person name="Yu Q."/>
            <person name="Coleman M.L."/>
            <person name="Huang K.H."/>
            <person name="Weigele P.R."/>
            <person name="DeFrancesco A.S."/>
            <person name="Kern S.E."/>
            <person name="Thompson L.R."/>
            <person name="Fu R."/>
            <person name="Hombeck B."/>
            <person name="Chisholm S.W."/>
            <person name="Haas B."/>
            <person name="Nusbaum C."/>
            <person name="Birren B."/>
        </authorList>
    </citation>
    <scope>NUCLEOTIDE SEQUENCE [LARGE SCALE GENOMIC DNA]</scope>
    <source>
        <strain evidence="2">P-SSM2</strain>
    </source>
</reference>
<dbReference type="OrthoDB" id="25686at10239"/>
<evidence type="ECO:0000313" key="4">
    <source>
        <dbReference type="Proteomes" id="UP000013923"/>
    </source>
</evidence>
<dbReference type="EMBL" id="AY939844">
    <property type="protein sequence ID" value="AAX44677.1"/>
    <property type="molecule type" value="Genomic_DNA"/>
</dbReference>
<evidence type="ECO:0000313" key="3">
    <source>
        <dbReference type="Proteomes" id="UP000000991"/>
    </source>
</evidence>